<dbReference type="EMBL" id="BGZK01000853">
    <property type="protein sequence ID" value="GBP62932.1"/>
    <property type="molecule type" value="Genomic_DNA"/>
</dbReference>
<keyword evidence="2" id="KW-1185">Reference proteome</keyword>
<comment type="caution">
    <text evidence="1">The sequence shown here is derived from an EMBL/GenBank/DDBJ whole genome shotgun (WGS) entry which is preliminary data.</text>
</comment>
<dbReference type="AlphaFoldDB" id="A0A4C1XIW6"/>
<organism evidence="1 2">
    <name type="scientific">Eumeta variegata</name>
    <name type="common">Bagworm moth</name>
    <name type="synonym">Eumeta japonica</name>
    <dbReference type="NCBI Taxonomy" id="151549"/>
    <lineage>
        <taxon>Eukaryota</taxon>
        <taxon>Metazoa</taxon>
        <taxon>Ecdysozoa</taxon>
        <taxon>Arthropoda</taxon>
        <taxon>Hexapoda</taxon>
        <taxon>Insecta</taxon>
        <taxon>Pterygota</taxon>
        <taxon>Neoptera</taxon>
        <taxon>Endopterygota</taxon>
        <taxon>Lepidoptera</taxon>
        <taxon>Glossata</taxon>
        <taxon>Ditrysia</taxon>
        <taxon>Tineoidea</taxon>
        <taxon>Psychidae</taxon>
        <taxon>Oiketicinae</taxon>
        <taxon>Eumeta</taxon>
    </lineage>
</organism>
<proteinExistence type="predicted"/>
<sequence>MSRAVGTHTCRPAALGEAIEVVRPVARLVFSSVLEMASLRSPTTPTDGYKRFNDDLANASVNNYGSNITSNDSNKPL</sequence>
<evidence type="ECO:0000313" key="2">
    <source>
        <dbReference type="Proteomes" id="UP000299102"/>
    </source>
</evidence>
<accession>A0A4C1XIW6</accession>
<dbReference type="OrthoDB" id="10068803at2759"/>
<reference evidence="1 2" key="1">
    <citation type="journal article" date="2019" name="Commun. Biol.">
        <title>The bagworm genome reveals a unique fibroin gene that provides high tensile strength.</title>
        <authorList>
            <person name="Kono N."/>
            <person name="Nakamura H."/>
            <person name="Ohtoshi R."/>
            <person name="Tomita M."/>
            <person name="Numata K."/>
            <person name="Arakawa K."/>
        </authorList>
    </citation>
    <scope>NUCLEOTIDE SEQUENCE [LARGE SCALE GENOMIC DNA]</scope>
</reference>
<name>A0A4C1XIW6_EUMVA</name>
<gene>
    <name evidence="1" type="ORF">EVAR_42747_1</name>
</gene>
<protein>
    <submittedName>
        <fullName evidence="1">Uncharacterized protein</fullName>
    </submittedName>
</protein>
<evidence type="ECO:0000313" key="1">
    <source>
        <dbReference type="EMBL" id="GBP62932.1"/>
    </source>
</evidence>
<dbReference type="Proteomes" id="UP000299102">
    <property type="component" value="Unassembled WGS sequence"/>
</dbReference>